<evidence type="ECO:0000313" key="1">
    <source>
        <dbReference type="EMBL" id="KAH6934041.1"/>
    </source>
</evidence>
<keyword evidence="2" id="KW-1185">Reference proteome</keyword>
<accession>A0ACB7SJ96</accession>
<evidence type="ECO:0000313" key="2">
    <source>
        <dbReference type="Proteomes" id="UP000821845"/>
    </source>
</evidence>
<dbReference type="EMBL" id="CM023484">
    <property type="protein sequence ID" value="KAH6934041.1"/>
    <property type="molecule type" value="Genomic_DNA"/>
</dbReference>
<dbReference type="Proteomes" id="UP000821845">
    <property type="component" value="Chromosome 4"/>
</dbReference>
<sequence>MEAYGISSFVYWLGNLLVELVKLTLIAAPLTILWTFTEQFSGTAPDVQLVLIAFFYASSLALCLLIASFATRPGVAALSVVVLTLTSTLLPVVALVGYSAEYINMTRKLQLISCLIPDVALTYALTMMHINKELGDRLITLDNMNMFVLRDVSIYKMVHAMAATLGVCLLLTMYVDKVWPGGEGVPEMPLFFADNIVTLFRSVTVLKMVSVKMYAEHVTVLLGVNGSGKSLILKVMNGLSRPNGGTVYVGSGYDVRQNMWHVRQLLGYCPQTEALLDELSIEENLYFFARLRNMSRHKAASEAQIMLYEFQLFNRRKEVVHRLDYNDRRRLQLAIAMIGWPTAGHTLAESVLAAESSLHMVGSSMNLRLDMQIHGIGAQSSGYKFTILMEEEHDVAELTAFIQRLRPSADLYMEHKRSVVYTIGYPGPTSLIELLRELETNQKQLGITRIGATLGQELRLRVHAEQSEFLVSDAAPSELSRFDMEGRAEASASTLFLCQLDALARKKFASGRRVIGLQASVLVLQLGILGFMVAYLSSEYPFVQMHRLRTGREVFLSLDFDRLSQELHAVVLKVRLVIGALFPVAMSLSPSLRLSCRCRSAYRRPNSCS</sequence>
<reference evidence="1" key="1">
    <citation type="submission" date="2020-05" db="EMBL/GenBank/DDBJ databases">
        <title>Large-scale comparative analyses of tick genomes elucidate their genetic diversity and vector capacities.</title>
        <authorList>
            <person name="Jia N."/>
            <person name="Wang J."/>
            <person name="Shi W."/>
            <person name="Du L."/>
            <person name="Sun Y."/>
            <person name="Zhan W."/>
            <person name="Jiang J."/>
            <person name="Wang Q."/>
            <person name="Zhang B."/>
            <person name="Ji P."/>
            <person name="Sakyi L.B."/>
            <person name="Cui X."/>
            <person name="Yuan T."/>
            <person name="Jiang B."/>
            <person name="Yang W."/>
            <person name="Lam T.T.-Y."/>
            <person name="Chang Q."/>
            <person name="Ding S."/>
            <person name="Wang X."/>
            <person name="Zhu J."/>
            <person name="Ruan X."/>
            <person name="Zhao L."/>
            <person name="Wei J."/>
            <person name="Que T."/>
            <person name="Du C."/>
            <person name="Cheng J."/>
            <person name="Dai P."/>
            <person name="Han X."/>
            <person name="Huang E."/>
            <person name="Gao Y."/>
            <person name="Liu J."/>
            <person name="Shao H."/>
            <person name="Ye R."/>
            <person name="Li L."/>
            <person name="Wei W."/>
            <person name="Wang X."/>
            <person name="Wang C."/>
            <person name="Yang T."/>
            <person name="Huo Q."/>
            <person name="Li W."/>
            <person name="Guo W."/>
            <person name="Chen H."/>
            <person name="Zhou L."/>
            <person name="Ni X."/>
            <person name="Tian J."/>
            <person name="Zhou Y."/>
            <person name="Sheng Y."/>
            <person name="Liu T."/>
            <person name="Pan Y."/>
            <person name="Xia L."/>
            <person name="Li J."/>
            <person name="Zhao F."/>
            <person name="Cao W."/>
        </authorList>
    </citation>
    <scope>NUCLEOTIDE SEQUENCE</scope>
    <source>
        <strain evidence="1">Hyas-2018</strain>
    </source>
</reference>
<protein>
    <submittedName>
        <fullName evidence="1">Uncharacterized protein</fullName>
    </submittedName>
</protein>
<name>A0ACB7SJ96_HYAAI</name>
<comment type="caution">
    <text evidence="1">The sequence shown here is derived from an EMBL/GenBank/DDBJ whole genome shotgun (WGS) entry which is preliminary data.</text>
</comment>
<proteinExistence type="predicted"/>
<gene>
    <name evidence="1" type="ORF">HPB50_019677</name>
</gene>
<organism evidence="1 2">
    <name type="scientific">Hyalomma asiaticum</name>
    <name type="common">Tick</name>
    <dbReference type="NCBI Taxonomy" id="266040"/>
    <lineage>
        <taxon>Eukaryota</taxon>
        <taxon>Metazoa</taxon>
        <taxon>Ecdysozoa</taxon>
        <taxon>Arthropoda</taxon>
        <taxon>Chelicerata</taxon>
        <taxon>Arachnida</taxon>
        <taxon>Acari</taxon>
        <taxon>Parasitiformes</taxon>
        <taxon>Ixodida</taxon>
        <taxon>Ixodoidea</taxon>
        <taxon>Ixodidae</taxon>
        <taxon>Hyalomminae</taxon>
        <taxon>Hyalomma</taxon>
    </lineage>
</organism>